<dbReference type="Gene3D" id="1.25.40.20">
    <property type="entry name" value="Ankyrin repeat-containing domain"/>
    <property type="match status" value="1"/>
</dbReference>
<accession>A0A3A3FK07</accession>
<dbReference type="InterPro" id="IPR036770">
    <property type="entry name" value="Ankyrin_rpt-contain_sf"/>
</dbReference>
<dbReference type="InterPro" id="IPR002110">
    <property type="entry name" value="Ankyrin_rpt"/>
</dbReference>
<evidence type="ECO:0000313" key="2">
    <source>
        <dbReference type="Proteomes" id="UP000265955"/>
    </source>
</evidence>
<dbReference type="AlphaFoldDB" id="A0A3A3FK07"/>
<gene>
    <name evidence="1" type="ORF">D3871_24320</name>
</gene>
<name>A0A3A3FK07_9BURK</name>
<evidence type="ECO:0000313" key="1">
    <source>
        <dbReference type="EMBL" id="RJF91812.1"/>
    </source>
</evidence>
<protein>
    <submittedName>
        <fullName evidence="1">Ankyrin repeat domain-containing protein</fullName>
    </submittedName>
</protein>
<proteinExistence type="predicted"/>
<dbReference type="SUPFAM" id="SSF48403">
    <property type="entry name" value="Ankyrin repeat"/>
    <property type="match status" value="1"/>
</dbReference>
<comment type="caution">
    <text evidence="1">The sequence shown here is derived from an EMBL/GenBank/DDBJ whole genome shotgun (WGS) entry which is preliminary data.</text>
</comment>
<organism evidence="1 2">
    <name type="scientific">Noviherbaspirillum saxi</name>
    <dbReference type="NCBI Taxonomy" id="2320863"/>
    <lineage>
        <taxon>Bacteria</taxon>
        <taxon>Pseudomonadati</taxon>
        <taxon>Pseudomonadota</taxon>
        <taxon>Betaproteobacteria</taxon>
        <taxon>Burkholderiales</taxon>
        <taxon>Oxalobacteraceae</taxon>
        <taxon>Noviherbaspirillum</taxon>
    </lineage>
</organism>
<dbReference type="SMART" id="SM00248">
    <property type="entry name" value="ANK"/>
    <property type="match status" value="4"/>
</dbReference>
<dbReference type="EMBL" id="QYUO01000003">
    <property type="protein sequence ID" value="RJF91812.1"/>
    <property type="molecule type" value="Genomic_DNA"/>
</dbReference>
<reference evidence="2" key="1">
    <citation type="submission" date="2018-09" db="EMBL/GenBank/DDBJ databases">
        <authorList>
            <person name="Zhu H."/>
        </authorList>
    </citation>
    <scope>NUCLEOTIDE SEQUENCE [LARGE SCALE GENOMIC DNA]</scope>
    <source>
        <strain evidence="2">K1R23-30</strain>
    </source>
</reference>
<dbReference type="Proteomes" id="UP000265955">
    <property type="component" value="Unassembled WGS sequence"/>
</dbReference>
<keyword evidence="2" id="KW-1185">Reference proteome</keyword>
<sequence length="859" mass="96173">MPFEMDGVKTTPFVWAAIEGSVSVLQLLLEKIGNPDLYELQNAVTEAAENGHANVIRFIYNANLIPPYQTNAWTNTLNGWTDAFLAAVNEGHSDIVHFFIEEAGIGPGCLHNLHSPIFHFADNNKGDKQLVKYLLKNAYVGLDSPELTARVRLEHLQNILPSLYDNTWFDDYEYLAGAKTQFINQLANAKYHGLNETGRAELAARSFFKCTDVYPFAQIPEDFQLTTRESQFILLANVLTHARWQPPGFLSGLRDYFHTIELGAQERLDWLHAAIKGEEYSGHASEGPPGHADAFLLNEPERAALAAQMCEQRLGQKVIIHALDLFALHDEKNRQTAALAYVKEDPSFLMEVRKAFGITNENYLSELAEEAYCQMEAEGFWSNVHEWALTEEIVIKCAAFSIKREMERSSLSLDDSDVSSDSDVSEDSDELEYLDNPDQRLWEALECITKNLPSLIKSSDSGDDFGGVDKIVSKLHEKDSSDCEIWRRQRNILRDPELKMQLVQVQLYLSARVGPISDEKTWAKLAPLFKSLARLHPFPVSRQACEIFAHRGVKDGTITTALNSLLQHFDRSHMGLFAIFALPLCTEQEGPGEYKVPEKVQNLAKILRQVYFKDAARAKGIITALRQIASIQGIPTKLRLLNAATPLLEDPSKCSPEDQENLVSNFAMLGSLIVVANLNTEAALDWEDADEGKWNLEKLYTVDTQAKIANAFTDVFDQIFSPGIGAAKLSNLFTAYRSTARDPDALIVYGNTIHGLKDDSLKPALRKLARLLLLPDERTDFARSRYAPDASGHIMHALRRASPEVADLWRQSVFIPQKAMDALNAEGASKQVDVAPYLKQKIVDDRHVAENTFPILDAA</sequence>